<dbReference type="PANTHER" id="PTHR47241">
    <property type="entry name" value="FINGER PROTEIN, PUTATIVE-RELATED"/>
    <property type="match status" value="1"/>
</dbReference>
<sequence length="259" mass="28261">MTQESNMGKAPTINYPNEWGLASDMLTVHSPFEEVTRALSKHSASISEVIPLLHGLCSIIRSLHAGEESEDESDQLMAGDDDQDATVGLGQDVAIESRERYKASCFPNNVDVEALKRTLLLRMELCDPVATPARNTEETPATSSTSVLSFLQKKKSAIPMRTHLPSGDVGAYLADGDISLTDNPVKYWSGKLQCWPNLTHFALQHLSCPPTSVQSERVFSTAGNVVSPQRANLDPSHVEQLVFIKVNADLQNSVGLFDP</sequence>
<dbReference type="PANTHER" id="PTHR47241:SF1">
    <property type="entry name" value="BED-TYPE DOMAIN-CONTAINING PROTEIN"/>
    <property type="match status" value="1"/>
</dbReference>
<accession>A0A5A9PSU2</accession>
<dbReference type="AlphaFoldDB" id="A0A5A9PSU2"/>
<dbReference type="EMBL" id="SOYY01000002">
    <property type="protein sequence ID" value="KAA0724101.1"/>
    <property type="molecule type" value="Genomic_DNA"/>
</dbReference>
<dbReference type="InterPro" id="IPR012337">
    <property type="entry name" value="RNaseH-like_sf"/>
</dbReference>
<dbReference type="Proteomes" id="UP000324632">
    <property type="component" value="Chromosome 2"/>
</dbReference>
<dbReference type="InterPro" id="IPR052865">
    <property type="entry name" value="Zinc_finger_BED"/>
</dbReference>
<protein>
    <submittedName>
        <fullName evidence="2">Zinc finger BED domain-containing protein 4</fullName>
    </submittedName>
</protein>
<evidence type="ECO:0000313" key="3">
    <source>
        <dbReference type="Proteomes" id="UP000324632"/>
    </source>
</evidence>
<keyword evidence="3" id="KW-1185">Reference proteome</keyword>
<organism evidence="2 3">
    <name type="scientific">Triplophysa tibetana</name>
    <dbReference type="NCBI Taxonomy" id="1572043"/>
    <lineage>
        <taxon>Eukaryota</taxon>
        <taxon>Metazoa</taxon>
        <taxon>Chordata</taxon>
        <taxon>Craniata</taxon>
        <taxon>Vertebrata</taxon>
        <taxon>Euteleostomi</taxon>
        <taxon>Actinopterygii</taxon>
        <taxon>Neopterygii</taxon>
        <taxon>Teleostei</taxon>
        <taxon>Ostariophysi</taxon>
        <taxon>Cypriniformes</taxon>
        <taxon>Nemacheilidae</taxon>
        <taxon>Triplophysa</taxon>
    </lineage>
</organism>
<comment type="caution">
    <text evidence="2">The sequence shown here is derived from an EMBL/GenBank/DDBJ whole genome shotgun (WGS) entry which is preliminary data.</text>
</comment>
<proteinExistence type="predicted"/>
<feature type="domain" description="HAT C-terminal dimerisation" evidence="1">
    <location>
        <begin position="183"/>
        <end position="245"/>
    </location>
</feature>
<dbReference type="Pfam" id="PF05699">
    <property type="entry name" value="Dimer_Tnp_hAT"/>
    <property type="match status" value="1"/>
</dbReference>
<reference evidence="2 3" key="1">
    <citation type="journal article" date="2019" name="Mol. Ecol. Resour.">
        <title>Chromosome-level genome assembly of Triplophysa tibetana, a fish adapted to the harsh high-altitude environment of the Tibetan Plateau.</title>
        <authorList>
            <person name="Yang X."/>
            <person name="Liu H."/>
            <person name="Ma Z."/>
            <person name="Zou Y."/>
            <person name="Zou M."/>
            <person name="Mao Y."/>
            <person name="Li X."/>
            <person name="Wang H."/>
            <person name="Chen T."/>
            <person name="Wang W."/>
            <person name="Yang R."/>
        </authorList>
    </citation>
    <scope>NUCLEOTIDE SEQUENCE [LARGE SCALE GENOMIC DNA]</scope>
    <source>
        <strain evidence="2">TTIB1903HZAU</strain>
        <tissue evidence="2">Muscle</tissue>
    </source>
</reference>
<name>A0A5A9PSU2_9TELE</name>
<gene>
    <name evidence="2" type="ORF">E1301_Tti019651</name>
</gene>
<dbReference type="InterPro" id="IPR008906">
    <property type="entry name" value="HATC_C_dom"/>
</dbReference>
<evidence type="ECO:0000259" key="1">
    <source>
        <dbReference type="Pfam" id="PF05699"/>
    </source>
</evidence>
<evidence type="ECO:0000313" key="2">
    <source>
        <dbReference type="EMBL" id="KAA0724101.1"/>
    </source>
</evidence>
<dbReference type="SUPFAM" id="SSF53098">
    <property type="entry name" value="Ribonuclease H-like"/>
    <property type="match status" value="1"/>
</dbReference>
<dbReference type="GO" id="GO:0046983">
    <property type="term" value="F:protein dimerization activity"/>
    <property type="evidence" value="ECO:0007669"/>
    <property type="project" value="InterPro"/>
</dbReference>